<evidence type="ECO:0000313" key="2">
    <source>
        <dbReference type="Proteomes" id="UP000232638"/>
    </source>
</evidence>
<dbReference type="Pfam" id="PF05593">
    <property type="entry name" value="RHS_repeat"/>
    <property type="match status" value="1"/>
</dbReference>
<dbReference type="Gene3D" id="2.180.10.10">
    <property type="entry name" value="RHS repeat-associated core"/>
    <property type="match status" value="1"/>
</dbReference>
<dbReference type="Proteomes" id="UP000232638">
    <property type="component" value="Chromosome"/>
</dbReference>
<proteinExistence type="predicted"/>
<keyword evidence="2" id="KW-1185">Reference proteome</keyword>
<reference evidence="1 2" key="1">
    <citation type="submission" date="2017-03" db="EMBL/GenBank/DDBJ databases">
        <title>Complete genome sequence of Candidatus 'Thiodictyon syntrophicum' sp. nov. strain Cad16T, a photolithoautotroph purple sulfur bacterium isolated from an alpine meromictic lake.</title>
        <authorList>
            <person name="Luedin S.M."/>
            <person name="Pothier J.F."/>
            <person name="Danza F."/>
            <person name="Storelli N."/>
            <person name="Wittwer M."/>
            <person name="Tonolla M."/>
        </authorList>
    </citation>
    <scope>NUCLEOTIDE SEQUENCE [LARGE SCALE GENOMIC DNA]</scope>
    <source>
        <strain evidence="1 2">Cad16T</strain>
    </source>
</reference>
<evidence type="ECO:0000313" key="1">
    <source>
        <dbReference type="EMBL" id="AUB82458.1"/>
    </source>
</evidence>
<sequence length="423" mass="44443">MGLILVSLAGPVSAGSAAYTYDTLGRLTRVAYTNGAVIAYVYDAAGNRSSMAVTGAAAVAMKAAVPAPATTQRASPSATATATGIVEAATGTVRLPAVGEDPGIYGWNDRSEHLERALTATFIGDGHDRLLHVQGYAIDAADEVGLWLNGTLLGYLSEARDGTWGTPSLWLLPAALQIPAENAVTLAPRDASAVWGVTRLGLYAFGSVWGNQYGLPGGDLTHPDGIELHLGSDGRGQAAGYLIELAGWDANSDGEIAITLDDEPLVDLPRGGDRSWGAPYHLWLAPERLAPGDNRLLIGNRFGPLEPWGLRIDRVLPGDTALGDGLPDQATARQRHDALSVLLPPTKVPTELDLRFFDVTYGNELRVRLDGALQAPVALTGAGAWGLPWAIPLPAGLPAVLSVEHAGNSTNRNVWGLRIEGRR</sequence>
<dbReference type="RefSeq" id="WP_216644561.1">
    <property type="nucleotide sequence ID" value="NZ_CP020370.1"/>
</dbReference>
<dbReference type="KEGG" id="tsy:THSYN_16915"/>
<organism evidence="1 2">
    <name type="scientific">Candidatus Thiodictyon syntrophicum</name>
    <dbReference type="NCBI Taxonomy" id="1166950"/>
    <lineage>
        <taxon>Bacteria</taxon>
        <taxon>Pseudomonadati</taxon>
        <taxon>Pseudomonadota</taxon>
        <taxon>Gammaproteobacteria</taxon>
        <taxon>Chromatiales</taxon>
        <taxon>Chromatiaceae</taxon>
        <taxon>Thiodictyon</taxon>
    </lineage>
</organism>
<protein>
    <submittedName>
        <fullName evidence="1">Uncharacterized protein</fullName>
    </submittedName>
</protein>
<accession>A0A2K8UA46</accession>
<gene>
    <name evidence="1" type="ORF">THSYN_16915</name>
</gene>
<dbReference type="AlphaFoldDB" id="A0A2K8UA46"/>
<dbReference type="NCBIfam" id="TIGR01643">
    <property type="entry name" value="YD_repeat_2x"/>
    <property type="match status" value="1"/>
</dbReference>
<name>A0A2K8UA46_9GAMM</name>
<dbReference type="InterPro" id="IPR031325">
    <property type="entry name" value="RHS_repeat"/>
</dbReference>
<dbReference type="InterPro" id="IPR006530">
    <property type="entry name" value="YD"/>
</dbReference>
<dbReference type="EMBL" id="CP020370">
    <property type="protein sequence ID" value="AUB82458.1"/>
    <property type="molecule type" value="Genomic_DNA"/>
</dbReference>